<reference evidence="1" key="1">
    <citation type="submission" date="2018-12" db="EMBL/GenBank/DDBJ databases">
        <authorList>
            <person name="Sun L."/>
            <person name="Chen Z."/>
        </authorList>
    </citation>
    <scope>NUCLEOTIDE SEQUENCE [LARGE SCALE GENOMIC DNA]</scope>
    <source>
        <strain evidence="1">3-2-2</strain>
    </source>
</reference>
<dbReference type="EMBL" id="QYTV02000004">
    <property type="protein sequence ID" value="RST74179.1"/>
    <property type="molecule type" value="Genomic_DNA"/>
</dbReference>
<dbReference type="GO" id="GO:0005975">
    <property type="term" value="P:carbohydrate metabolic process"/>
    <property type="evidence" value="ECO:0007669"/>
    <property type="project" value="InterPro"/>
</dbReference>
<evidence type="ECO:0000313" key="1">
    <source>
        <dbReference type="EMBL" id="RST74179.1"/>
    </source>
</evidence>
<name>A0A429XZN2_9BACI</name>
<dbReference type="Proteomes" id="UP000287156">
    <property type="component" value="Unassembled WGS sequence"/>
</dbReference>
<sequence length="401" mass="47470">MSKKKIFILLLIALVLLFFWNNPMKKEQEHEWITQSLYDEWYERQPTWSIKEFPKQGKQFNGHQYAWSWSYVANSLIDMYKATGDEKYLDQLVPQVEYIFTQTDQKLGIESYTNSGLYLPAWSDGGHFTSGKFNYIYPVHTGMIILPILRFVDTVKENHITKYMETADRFLLESGKALAIHNQQKMWIDFSANEGFYMGHSYGNGIVSEADKIGIPNRIFAYLAACGLYDKLTGENIYTEQIEKSLRYFKQSLVKYDEEFDSYYWSYWDYSNAENWEDISHAALTVYGIFILHEEAGFKVFKKKDFEKFKNIVFKIVSEDAPTKVRKFIHPLKNEQKSYYTPKESKYYFFALRWSFLGLYDEKVLERLDDVYEGLYYQNKVNSTGLFSIALYLSVKEKLKD</sequence>
<dbReference type="OrthoDB" id="1802546at2"/>
<keyword evidence="2" id="KW-1185">Reference proteome</keyword>
<evidence type="ECO:0000313" key="2">
    <source>
        <dbReference type="Proteomes" id="UP000287156"/>
    </source>
</evidence>
<dbReference type="RefSeq" id="WP_126050580.1">
    <property type="nucleotide sequence ID" value="NZ_QYTV02000004.1"/>
</dbReference>
<dbReference type="InterPro" id="IPR008928">
    <property type="entry name" value="6-hairpin_glycosidase_sf"/>
</dbReference>
<comment type="caution">
    <text evidence="1">The sequence shown here is derived from an EMBL/GenBank/DDBJ whole genome shotgun (WGS) entry which is preliminary data.</text>
</comment>
<gene>
    <name evidence="1" type="ORF">D4T97_010895</name>
</gene>
<dbReference type="SUPFAM" id="SSF48208">
    <property type="entry name" value="Six-hairpin glycosidases"/>
    <property type="match status" value="1"/>
</dbReference>
<protein>
    <submittedName>
        <fullName evidence="1">Uncharacterized protein</fullName>
    </submittedName>
</protein>
<dbReference type="AlphaFoldDB" id="A0A429XZN2"/>
<organism evidence="1 2">
    <name type="scientific">Siminovitchia acidinfaciens</name>
    <dbReference type="NCBI Taxonomy" id="2321395"/>
    <lineage>
        <taxon>Bacteria</taxon>
        <taxon>Bacillati</taxon>
        <taxon>Bacillota</taxon>
        <taxon>Bacilli</taxon>
        <taxon>Bacillales</taxon>
        <taxon>Bacillaceae</taxon>
        <taxon>Siminovitchia</taxon>
    </lineage>
</organism>
<accession>A0A429XZN2</accession>
<proteinExistence type="predicted"/>